<evidence type="ECO:0000313" key="2">
    <source>
        <dbReference type="EMBL" id="QOY35037.1"/>
    </source>
</evidence>
<dbReference type="Pfam" id="PF20119">
    <property type="entry name" value="DUF6509"/>
    <property type="match status" value="1"/>
</dbReference>
<reference evidence="1 3" key="1">
    <citation type="submission" date="2016-10" db="EMBL/GenBank/DDBJ databases">
        <title>Draft genome sequences of four alkaliphilic bacteria belonging to the Anaerobacillus genus.</title>
        <authorList>
            <person name="Bassil N.M."/>
            <person name="Lloyd J.R."/>
        </authorList>
    </citation>
    <scope>NUCLEOTIDE SEQUENCE [LARGE SCALE GENOMIC DNA]</scope>
    <source>
        <strain evidence="1 3">NB2006</strain>
    </source>
</reference>
<accession>A0A1S2KY55</accession>
<evidence type="ECO:0000313" key="1">
    <source>
        <dbReference type="EMBL" id="OIJ05031.1"/>
    </source>
</evidence>
<protein>
    <submittedName>
        <fullName evidence="1">Pullulanase</fullName>
    </submittedName>
</protein>
<dbReference type="OrthoDB" id="2736409at2"/>
<dbReference type="InterPro" id="IPR045424">
    <property type="entry name" value="DUF6509"/>
</dbReference>
<dbReference type="AlphaFoldDB" id="A0A1S2KY55"/>
<dbReference type="RefSeq" id="WP_071319141.1">
    <property type="nucleotide sequence ID" value="NZ_CP063356.2"/>
</dbReference>
<reference evidence="2 3" key="3">
    <citation type="journal article" date="2019" name="Int. J. Syst. Evol. Microbiol.">
        <title>Anaerobacillus isosaccharinicus sp. nov., an alkaliphilic bacterium which degrades isosaccharinic acid.</title>
        <authorList>
            <person name="Bassil N.M."/>
            <person name="Lloyd J.R."/>
        </authorList>
    </citation>
    <scope>NUCLEOTIDE SEQUENCE [LARGE SCALE GENOMIC DNA]</scope>
    <source>
        <strain evidence="2 3">NB2006</strain>
    </source>
</reference>
<sequence length="93" mass="10855">MNITGHTLEKVEDKTGIIVGDRYEFILNIEVDEDDELYSENGVYIKVIIAVQGTETRLLQYNIFEKTTEKFIDLLLEEDEEQLLLDYCKQHIG</sequence>
<proteinExistence type="predicted"/>
<evidence type="ECO:0000313" key="3">
    <source>
        <dbReference type="Proteomes" id="UP000180175"/>
    </source>
</evidence>
<name>A0A1S2KY55_9BACI</name>
<reference evidence="2" key="4">
    <citation type="submission" date="2020-10" db="EMBL/GenBank/DDBJ databases">
        <authorList>
            <person name="Bassil N.M."/>
            <person name="Lloyd J.R."/>
        </authorList>
    </citation>
    <scope>NUCLEOTIDE SEQUENCE</scope>
    <source>
        <strain evidence="2">NB2006</strain>
    </source>
</reference>
<organism evidence="1 3">
    <name type="scientific">Anaerobacillus isosaccharinicus</name>
    <dbReference type="NCBI Taxonomy" id="1532552"/>
    <lineage>
        <taxon>Bacteria</taxon>
        <taxon>Bacillati</taxon>
        <taxon>Bacillota</taxon>
        <taxon>Bacilli</taxon>
        <taxon>Bacillales</taxon>
        <taxon>Bacillaceae</taxon>
        <taxon>Anaerobacillus</taxon>
    </lineage>
</organism>
<gene>
    <name evidence="2" type="ORF">AWH56_020350</name>
    <name evidence="1" type="ORF">AWH56_22375</name>
</gene>
<dbReference type="Proteomes" id="UP000180175">
    <property type="component" value="Chromosome"/>
</dbReference>
<keyword evidence="3" id="KW-1185">Reference proteome</keyword>
<dbReference type="EMBL" id="CP063356">
    <property type="protein sequence ID" value="QOY35037.1"/>
    <property type="molecule type" value="Genomic_DNA"/>
</dbReference>
<dbReference type="EMBL" id="LQXD01000196">
    <property type="protein sequence ID" value="OIJ05031.1"/>
    <property type="molecule type" value="Genomic_DNA"/>
</dbReference>
<dbReference type="KEGG" id="aia:AWH56_020350"/>
<reference evidence="2 3" key="2">
    <citation type="journal article" date="2017" name="Genome Announc.">
        <title>Draft Genome Sequences of Four Alkaliphilic Bacteria Belonging to the Anaerobacillus Genus.</title>
        <authorList>
            <person name="Bassil N.M."/>
            <person name="Lloyd J.R."/>
        </authorList>
    </citation>
    <scope>NUCLEOTIDE SEQUENCE [LARGE SCALE GENOMIC DNA]</scope>
    <source>
        <strain evidence="2 3">NB2006</strain>
    </source>
</reference>